<dbReference type="GO" id="GO:0043755">
    <property type="term" value="F:alpha-ribazole phosphatase activity"/>
    <property type="evidence" value="ECO:0007669"/>
    <property type="project" value="UniProtKB-EC"/>
</dbReference>
<dbReference type="InterPro" id="IPR029033">
    <property type="entry name" value="His_PPase_superfam"/>
</dbReference>
<dbReference type="PANTHER" id="PTHR46517">
    <property type="entry name" value="FRUCTOSE-2,6-BISPHOSPHATASE TIGAR"/>
    <property type="match status" value="1"/>
</dbReference>
<keyword evidence="3" id="KW-1185">Reference proteome</keyword>
<dbReference type="Gene3D" id="3.40.50.1240">
    <property type="entry name" value="Phosphoglycerate mutase-like"/>
    <property type="match status" value="1"/>
</dbReference>
<dbReference type="RefSeq" id="WP_354311987.1">
    <property type="nucleotide sequence ID" value="NZ_JBEPME010000001.1"/>
</dbReference>
<dbReference type="Pfam" id="PF00300">
    <property type="entry name" value="His_Phos_1"/>
    <property type="match status" value="1"/>
</dbReference>
<dbReference type="EC" id="3.1.3.73" evidence="2"/>
<dbReference type="CDD" id="cd07067">
    <property type="entry name" value="HP_PGM_like"/>
    <property type="match status" value="1"/>
</dbReference>
<accession>A0ABV2K2J9</accession>
<dbReference type="Proteomes" id="UP001549104">
    <property type="component" value="Unassembled WGS sequence"/>
</dbReference>
<name>A0ABV2K2J9_SPOPS</name>
<dbReference type="EMBL" id="JBEPME010000001">
    <property type="protein sequence ID" value="MET3655297.1"/>
    <property type="molecule type" value="Genomic_DNA"/>
</dbReference>
<dbReference type="InterPro" id="IPR051695">
    <property type="entry name" value="Phosphoglycerate_Mutase"/>
</dbReference>
<proteinExistence type="predicted"/>
<sequence>MANRFVLYLIRHLPTLGNKERKYIGWTDEPILDSANLNWRLPEAPIHVYSSDLRRAKQSAVRYFPDASIETASSWRECNFGEFEGKTYAELEKNKDYRKWIDDPYEFAPLNGESLTDLERRAVAAVKQLPNKAVVVTHGGPIRVVLTKFSSEDKGFWSWDIPHGTGYRFEWESDKAFEEGESCTSISAVPITANETT</sequence>
<dbReference type="SMART" id="SM00855">
    <property type="entry name" value="PGAM"/>
    <property type="match status" value="1"/>
</dbReference>
<reference evidence="2 3" key="1">
    <citation type="submission" date="2024-06" db="EMBL/GenBank/DDBJ databases">
        <title>Sorghum-associated microbial communities from plants grown in Nebraska, USA.</title>
        <authorList>
            <person name="Schachtman D."/>
        </authorList>
    </citation>
    <scope>NUCLEOTIDE SEQUENCE [LARGE SCALE GENOMIC DNA]</scope>
    <source>
        <strain evidence="2 3">1288</strain>
    </source>
</reference>
<evidence type="ECO:0000313" key="3">
    <source>
        <dbReference type="Proteomes" id="UP001549104"/>
    </source>
</evidence>
<gene>
    <name evidence="2" type="ORF">ABIC55_000381</name>
</gene>
<evidence type="ECO:0000256" key="1">
    <source>
        <dbReference type="ARBA" id="ARBA00022801"/>
    </source>
</evidence>
<evidence type="ECO:0000313" key="2">
    <source>
        <dbReference type="EMBL" id="MET3655297.1"/>
    </source>
</evidence>
<dbReference type="InterPro" id="IPR013078">
    <property type="entry name" value="His_Pase_superF_clade-1"/>
</dbReference>
<protein>
    <submittedName>
        <fullName evidence="2">Alpha-ribazole phosphatase</fullName>
        <ecNumber evidence="2">3.1.3.73</ecNumber>
    </submittedName>
</protein>
<keyword evidence="1 2" id="KW-0378">Hydrolase</keyword>
<comment type="caution">
    <text evidence="2">The sequence shown here is derived from an EMBL/GenBank/DDBJ whole genome shotgun (WGS) entry which is preliminary data.</text>
</comment>
<dbReference type="PANTHER" id="PTHR46517:SF1">
    <property type="entry name" value="FRUCTOSE-2,6-BISPHOSPHATASE TIGAR"/>
    <property type="match status" value="1"/>
</dbReference>
<dbReference type="SUPFAM" id="SSF53254">
    <property type="entry name" value="Phosphoglycerate mutase-like"/>
    <property type="match status" value="1"/>
</dbReference>
<organism evidence="2 3">
    <name type="scientific">Sporosarcina psychrophila</name>
    <name type="common">Bacillus psychrophilus</name>
    <dbReference type="NCBI Taxonomy" id="1476"/>
    <lineage>
        <taxon>Bacteria</taxon>
        <taxon>Bacillati</taxon>
        <taxon>Bacillota</taxon>
        <taxon>Bacilli</taxon>
        <taxon>Bacillales</taxon>
        <taxon>Caryophanaceae</taxon>
        <taxon>Sporosarcina</taxon>
    </lineage>
</organism>